<evidence type="ECO:0000259" key="1">
    <source>
        <dbReference type="PROSITE" id="PS51502"/>
    </source>
</evidence>
<dbReference type="InterPro" id="IPR011008">
    <property type="entry name" value="Dimeric_a/b-barrel"/>
</dbReference>
<evidence type="ECO:0000313" key="2">
    <source>
        <dbReference type="EMBL" id="MCH7408500.1"/>
    </source>
</evidence>
<feature type="domain" description="Stress-response A/B barrel" evidence="1">
    <location>
        <begin position="34"/>
        <end position="127"/>
    </location>
</feature>
<gene>
    <name evidence="2" type="ORF">MM239_03765</name>
</gene>
<reference evidence="2" key="1">
    <citation type="submission" date="2022-03" db="EMBL/GenBank/DDBJ databases">
        <title>De novo assembled genomes of Belliella spp. (Cyclobacteriaceae) strains.</title>
        <authorList>
            <person name="Szabo A."/>
            <person name="Korponai K."/>
            <person name="Felfoldi T."/>
        </authorList>
    </citation>
    <scope>NUCLEOTIDE SEQUENCE</scope>
    <source>
        <strain evidence="2">DSM 111904</strain>
    </source>
</reference>
<dbReference type="InterPro" id="IPR019546">
    <property type="entry name" value="TAT_signal_bac_arc"/>
</dbReference>
<protein>
    <submittedName>
        <fullName evidence="2">Dabb family protein</fullName>
    </submittedName>
</protein>
<keyword evidence="3" id="KW-1185">Reference proteome</keyword>
<accession>A0ABS9UWF5</accession>
<dbReference type="PROSITE" id="PS51502">
    <property type="entry name" value="S_R_A_B_BARREL"/>
    <property type="match status" value="1"/>
</dbReference>
<dbReference type="RefSeq" id="WP_241346718.1">
    <property type="nucleotide sequence ID" value="NZ_JAKZGP010000005.1"/>
</dbReference>
<evidence type="ECO:0000313" key="3">
    <source>
        <dbReference type="Proteomes" id="UP001165489"/>
    </source>
</evidence>
<dbReference type="EMBL" id="JAKZGP010000005">
    <property type="protein sequence ID" value="MCH7408500.1"/>
    <property type="molecule type" value="Genomic_DNA"/>
</dbReference>
<dbReference type="SUPFAM" id="SSF54909">
    <property type="entry name" value="Dimeric alpha+beta barrel"/>
    <property type="match status" value="1"/>
</dbReference>
<dbReference type="PROSITE" id="PS51318">
    <property type="entry name" value="TAT"/>
    <property type="match status" value="1"/>
</dbReference>
<dbReference type="InterPro" id="IPR013097">
    <property type="entry name" value="Dabb"/>
</dbReference>
<dbReference type="SMART" id="SM00886">
    <property type="entry name" value="Dabb"/>
    <property type="match status" value="1"/>
</dbReference>
<dbReference type="Proteomes" id="UP001165489">
    <property type="component" value="Unassembled WGS sequence"/>
</dbReference>
<proteinExistence type="predicted"/>
<dbReference type="Pfam" id="PF07876">
    <property type="entry name" value="Dabb"/>
    <property type="match status" value="1"/>
</dbReference>
<dbReference type="Gene3D" id="3.30.70.100">
    <property type="match status" value="1"/>
</dbReference>
<organism evidence="2 3">
    <name type="scientific">Belliella filtrata</name>
    <dbReference type="NCBI Taxonomy" id="2923435"/>
    <lineage>
        <taxon>Bacteria</taxon>
        <taxon>Pseudomonadati</taxon>
        <taxon>Bacteroidota</taxon>
        <taxon>Cytophagia</taxon>
        <taxon>Cytophagales</taxon>
        <taxon>Cyclobacteriaceae</taxon>
        <taxon>Belliella</taxon>
    </lineage>
</organism>
<dbReference type="InterPro" id="IPR006311">
    <property type="entry name" value="TAT_signal"/>
</dbReference>
<dbReference type="NCBIfam" id="TIGR01409">
    <property type="entry name" value="TAT_signal_seq"/>
    <property type="match status" value="1"/>
</dbReference>
<sequence>MKSRRNFIKKVALAGATTSLSSSLIAKTAPKKQMYHQVFFWLTSEDEIPNFLEGVKMLGRCKTVAESVIGTPAPTKRRDVVDHSFHVSCLVIFDSVEDHDAYQVDPLHLQFIEEYGHLFAEVKVYDYTV</sequence>
<comment type="caution">
    <text evidence="2">The sequence shown here is derived from an EMBL/GenBank/DDBJ whole genome shotgun (WGS) entry which is preliminary data.</text>
</comment>
<name>A0ABS9UWF5_9BACT</name>